<feature type="transmembrane region" description="Helical" evidence="1">
    <location>
        <begin position="47"/>
        <end position="68"/>
    </location>
</feature>
<proteinExistence type="predicted"/>
<evidence type="ECO:0000313" key="3">
    <source>
        <dbReference type="Proteomes" id="UP000753802"/>
    </source>
</evidence>
<evidence type="ECO:0000313" key="2">
    <source>
        <dbReference type="EMBL" id="NCI51285.1"/>
    </source>
</evidence>
<feature type="transmembrane region" description="Helical" evidence="1">
    <location>
        <begin position="174"/>
        <end position="195"/>
    </location>
</feature>
<reference evidence="2 3" key="1">
    <citation type="submission" date="2020-01" db="EMBL/GenBank/DDBJ databases">
        <title>Genome analysis.</title>
        <authorList>
            <person name="Wu S."/>
            <person name="Wang G."/>
        </authorList>
    </citation>
    <scope>NUCLEOTIDE SEQUENCE [LARGE SCALE GENOMIC DNA]</scope>
    <source>
        <strain evidence="2 3">SYL130</strain>
    </source>
</reference>
<organism evidence="2 3">
    <name type="scientific">Sediminibacterium roseum</name>
    <dbReference type="NCBI Taxonomy" id="1978412"/>
    <lineage>
        <taxon>Bacteria</taxon>
        <taxon>Pseudomonadati</taxon>
        <taxon>Bacteroidota</taxon>
        <taxon>Chitinophagia</taxon>
        <taxon>Chitinophagales</taxon>
        <taxon>Chitinophagaceae</taxon>
        <taxon>Sediminibacterium</taxon>
    </lineage>
</organism>
<dbReference type="RefSeq" id="WP_161819571.1">
    <property type="nucleotide sequence ID" value="NZ_JAACJS010000015.1"/>
</dbReference>
<dbReference type="EMBL" id="JAACJS010000015">
    <property type="protein sequence ID" value="NCI51285.1"/>
    <property type="molecule type" value="Genomic_DNA"/>
</dbReference>
<keyword evidence="3" id="KW-1185">Reference proteome</keyword>
<accession>A0ABW9ZXN6</accession>
<keyword evidence="1" id="KW-0472">Membrane</keyword>
<comment type="caution">
    <text evidence="2">The sequence shown here is derived from an EMBL/GenBank/DDBJ whole genome shotgun (WGS) entry which is preliminary data.</text>
</comment>
<sequence length="201" mass="21995">MDPRLIYLFVFAVLFLLAVFFQKKYCFICDATNVVHPKPYSYARLQLVWWTFIVFASFISIALASGQIPTLDYSTLKLLGIGILTTATARIIDISDDASASAAGAAATANLSKNLPSQGFWLDILSDKNGISIHRLQAFVFNLVFGVWFIYRSVVNIGPVNTKSDPLTVINKVIPVITDPNLILLGLSAGAYAALKSTENK</sequence>
<keyword evidence="1" id="KW-1133">Transmembrane helix</keyword>
<dbReference type="Proteomes" id="UP000753802">
    <property type="component" value="Unassembled WGS sequence"/>
</dbReference>
<evidence type="ECO:0000256" key="1">
    <source>
        <dbReference type="SAM" id="Phobius"/>
    </source>
</evidence>
<keyword evidence="1" id="KW-0812">Transmembrane</keyword>
<name>A0ABW9ZXN6_9BACT</name>
<protein>
    <submittedName>
        <fullName evidence="2">Uncharacterized protein</fullName>
    </submittedName>
</protein>
<feature type="transmembrane region" description="Helical" evidence="1">
    <location>
        <begin position="6"/>
        <end position="26"/>
    </location>
</feature>
<gene>
    <name evidence="2" type="ORF">GWC95_15230</name>
</gene>
<feature type="transmembrane region" description="Helical" evidence="1">
    <location>
        <begin position="136"/>
        <end position="154"/>
    </location>
</feature>